<comment type="similarity">
    <text evidence="3">Belongs to the NSE2 family.</text>
</comment>
<dbReference type="InterPro" id="IPR013083">
    <property type="entry name" value="Znf_RING/FYVE/PHD"/>
</dbReference>
<evidence type="ECO:0000256" key="2">
    <source>
        <dbReference type="ARBA" id="ARBA00004718"/>
    </source>
</evidence>
<dbReference type="GO" id="GO:0016925">
    <property type="term" value="P:protein sumoylation"/>
    <property type="evidence" value="ECO:0007669"/>
    <property type="project" value="UniProtKB-UniPathway"/>
</dbReference>
<keyword evidence="16" id="KW-0436">Ligase</keyword>
<feature type="domain" description="SP-RING-type" evidence="14">
    <location>
        <begin position="116"/>
        <end position="185"/>
    </location>
</feature>
<dbReference type="PANTHER" id="PTHR21330:SF1">
    <property type="entry name" value="E3 SUMO-PROTEIN LIGASE NSE2"/>
    <property type="match status" value="1"/>
</dbReference>
<keyword evidence="6" id="KW-0479">Metal-binding</keyword>
<dbReference type="Gene3D" id="3.30.40.10">
    <property type="entry name" value="Zinc/RING finger domain, C3HC4 (zinc finger)"/>
    <property type="match status" value="1"/>
</dbReference>
<gene>
    <name evidence="16" type="primary">nse2_0</name>
    <name evidence="15" type="synonym">nse2_2</name>
    <name evidence="15" type="ORF">CM83_59463</name>
    <name evidence="16" type="ORF">CM83_59464</name>
</gene>
<evidence type="ECO:0000313" key="15">
    <source>
        <dbReference type="EMBL" id="JAG07020.1"/>
    </source>
</evidence>
<accession>A0A0A9XNM8</accession>
<proteinExistence type="inferred from homology"/>
<evidence type="ECO:0000256" key="8">
    <source>
        <dbReference type="ARBA" id="ARBA00022786"/>
    </source>
</evidence>
<evidence type="ECO:0000256" key="10">
    <source>
        <dbReference type="ARBA" id="ARBA00023242"/>
    </source>
</evidence>
<protein>
    <recommendedName>
        <fullName evidence="4">E3 SUMO-protein ligase NSE2</fullName>
    </recommendedName>
    <alternativeName>
        <fullName evidence="11">E3 SUMO-protein transferase NSE2</fullName>
    </alternativeName>
    <alternativeName>
        <fullName evidence="12">Non-structural maintenance of chromosomes element 2 homolog</fullName>
    </alternativeName>
</protein>
<dbReference type="PROSITE" id="PS51044">
    <property type="entry name" value="ZF_SP_RING"/>
    <property type="match status" value="1"/>
</dbReference>
<dbReference type="GO" id="GO:0030915">
    <property type="term" value="C:Smc5-Smc6 complex"/>
    <property type="evidence" value="ECO:0007669"/>
    <property type="project" value="InterPro"/>
</dbReference>
<name>A0A0A9XNM8_LYGHE</name>
<evidence type="ECO:0000256" key="4">
    <source>
        <dbReference type="ARBA" id="ARBA00020923"/>
    </source>
</evidence>
<dbReference type="GO" id="GO:0000724">
    <property type="term" value="P:double-strand break repair via homologous recombination"/>
    <property type="evidence" value="ECO:0007669"/>
    <property type="project" value="InterPro"/>
</dbReference>
<keyword evidence="10" id="KW-0539">Nucleus</keyword>
<comment type="subcellular location">
    <subcellularLocation>
        <location evidence="1">Nucleus</location>
    </subcellularLocation>
</comment>
<sequence>MDAEWEKQWEEHRKRIQEITKLIVDNSGGIEPESSNDLLDKLRGVVKESVGVRTEVSKLTTVMQNVLSQVDACNDMENVKIKELHDIESQKDVMAPTYNYESQFESFLGSLRQDAEDSFIVSQQADTASVDPWTKKPIERPVRSKSCAHVYDKSSILTITKTKTSFKCPYIGCKLRITVDDLEYD</sequence>
<evidence type="ECO:0000256" key="12">
    <source>
        <dbReference type="ARBA" id="ARBA00032533"/>
    </source>
</evidence>
<reference evidence="16" key="2">
    <citation type="submission" date="2014-07" db="EMBL/GenBank/DDBJ databases">
        <authorList>
            <person name="Hull J."/>
        </authorList>
    </citation>
    <scope>NUCLEOTIDE SEQUENCE</scope>
</reference>
<dbReference type="InterPro" id="IPR026846">
    <property type="entry name" value="Nse2(Mms21)"/>
</dbReference>
<dbReference type="CDD" id="cd16651">
    <property type="entry name" value="SPL-RING_NSE2"/>
    <property type="match status" value="1"/>
</dbReference>
<dbReference type="EMBL" id="GBHO01021262">
    <property type="protein sequence ID" value="JAG22342.1"/>
    <property type="molecule type" value="Transcribed_RNA"/>
</dbReference>
<keyword evidence="5" id="KW-0808">Transferase</keyword>
<dbReference type="UniPathway" id="UPA00886"/>
<comment type="pathway">
    <text evidence="2">Protein modification; protein sumoylation.</text>
</comment>
<keyword evidence="9" id="KW-0862">Zinc</keyword>
<evidence type="ECO:0000256" key="5">
    <source>
        <dbReference type="ARBA" id="ARBA00022679"/>
    </source>
</evidence>
<dbReference type="GO" id="GO:0016874">
    <property type="term" value="F:ligase activity"/>
    <property type="evidence" value="ECO:0007669"/>
    <property type="project" value="UniProtKB-KW"/>
</dbReference>
<dbReference type="GO" id="GO:0061665">
    <property type="term" value="F:SUMO ligase activity"/>
    <property type="evidence" value="ECO:0007669"/>
    <property type="project" value="TreeGrafter"/>
</dbReference>
<dbReference type="GO" id="GO:0005634">
    <property type="term" value="C:nucleus"/>
    <property type="evidence" value="ECO:0007669"/>
    <property type="project" value="UniProtKB-SubCell"/>
</dbReference>
<dbReference type="Pfam" id="PF11789">
    <property type="entry name" value="zf-Nse"/>
    <property type="match status" value="1"/>
</dbReference>
<evidence type="ECO:0000256" key="11">
    <source>
        <dbReference type="ARBA" id="ARBA00031731"/>
    </source>
</evidence>
<evidence type="ECO:0000256" key="13">
    <source>
        <dbReference type="PROSITE-ProRule" id="PRU00452"/>
    </source>
</evidence>
<keyword evidence="7 13" id="KW-0863">Zinc-finger</keyword>
<dbReference type="EMBL" id="GBHO01036584">
    <property type="protein sequence ID" value="JAG07020.1"/>
    <property type="molecule type" value="Transcribed_RNA"/>
</dbReference>
<evidence type="ECO:0000256" key="6">
    <source>
        <dbReference type="ARBA" id="ARBA00022723"/>
    </source>
</evidence>
<evidence type="ECO:0000256" key="7">
    <source>
        <dbReference type="ARBA" id="ARBA00022771"/>
    </source>
</evidence>
<evidence type="ECO:0000256" key="9">
    <source>
        <dbReference type="ARBA" id="ARBA00022833"/>
    </source>
</evidence>
<evidence type="ECO:0000256" key="3">
    <source>
        <dbReference type="ARBA" id="ARBA00008212"/>
    </source>
</evidence>
<keyword evidence="8" id="KW-0833">Ubl conjugation pathway</keyword>
<evidence type="ECO:0000313" key="16">
    <source>
        <dbReference type="EMBL" id="JAG22342.1"/>
    </source>
</evidence>
<dbReference type="AlphaFoldDB" id="A0A0A9XNM8"/>
<dbReference type="PANTHER" id="PTHR21330">
    <property type="entry name" value="E3 SUMO-PROTEIN LIGASE NSE2"/>
    <property type="match status" value="1"/>
</dbReference>
<evidence type="ECO:0000259" key="14">
    <source>
        <dbReference type="PROSITE" id="PS51044"/>
    </source>
</evidence>
<reference evidence="16" key="1">
    <citation type="journal article" date="2014" name="PLoS ONE">
        <title>Transcriptome-Based Identification of ABC Transporters in the Western Tarnished Plant Bug Lygus hesperus.</title>
        <authorList>
            <person name="Hull J.J."/>
            <person name="Chaney K."/>
            <person name="Geib S.M."/>
            <person name="Fabrick J.A."/>
            <person name="Brent C.S."/>
            <person name="Walsh D."/>
            <person name="Lavine L.C."/>
        </authorList>
    </citation>
    <scope>NUCLEOTIDE SEQUENCE</scope>
</reference>
<dbReference type="InterPro" id="IPR004181">
    <property type="entry name" value="Znf_MIZ"/>
</dbReference>
<organism evidence="16">
    <name type="scientific">Lygus hesperus</name>
    <name type="common">Western plant bug</name>
    <dbReference type="NCBI Taxonomy" id="30085"/>
    <lineage>
        <taxon>Eukaryota</taxon>
        <taxon>Metazoa</taxon>
        <taxon>Ecdysozoa</taxon>
        <taxon>Arthropoda</taxon>
        <taxon>Hexapoda</taxon>
        <taxon>Insecta</taxon>
        <taxon>Pterygota</taxon>
        <taxon>Neoptera</taxon>
        <taxon>Paraneoptera</taxon>
        <taxon>Hemiptera</taxon>
        <taxon>Heteroptera</taxon>
        <taxon>Panheteroptera</taxon>
        <taxon>Cimicomorpha</taxon>
        <taxon>Miridae</taxon>
        <taxon>Mirini</taxon>
        <taxon>Lygus</taxon>
    </lineage>
</organism>
<evidence type="ECO:0000256" key="1">
    <source>
        <dbReference type="ARBA" id="ARBA00004123"/>
    </source>
</evidence>
<dbReference type="GO" id="GO:0008270">
    <property type="term" value="F:zinc ion binding"/>
    <property type="evidence" value="ECO:0007669"/>
    <property type="project" value="UniProtKB-KW"/>
</dbReference>